<dbReference type="Pfam" id="PF01527">
    <property type="entry name" value="HTH_Tnp_1"/>
    <property type="match status" value="1"/>
</dbReference>
<reference evidence="1 2" key="1">
    <citation type="submission" date="2019-09" db="EMBL/GenBank/DDBJ databases">
        <authorList>
            <person name="Dittami M. S."/>
        </authorList>
    </citation>
    <scope>NUCLEOTIDE SEQUENCE [LARGE SCALE GENOMIC DNA]</scope>
    <source>
        <strain evidence="1">SPHINGO391</strain>
    </source>
</reference>
<organism evidence="1 2">
    <name type="scientific">Sphingomonas aurantiaca</name>
    <dbReference type="NCBI Taxonomy" id="185949"/>
    <lineage>
        <taxon>Bacteria</taxon>
        <taxon>Pseudomonadati</taxon>
        <taxon>Pseudomonadota</taxon>
        <taxon>Alphaproteobacteria</taxon>
        <taxon>Sphingomonadales</taxon>
        <taxon>Sphingomonadaceae</taxon>
        <taxon>Sphingomonas</taxon>
    </lineage>
</organism>
<sequence length="109" mass="11755">MGISEQTFCRWKNVYGGLSVGGLRRLKQVEDENRQLKQLVADLSLNKHILQDVLAKSSGTWTTTRARRVRPGVPCCNRATQLLGAGRPAVVGALHLAQAGPNTAGDAHP</sequence>
<evidence type="ECO:0000313" key="2">
    <source>
        <dbReference type="Proteomes" id="UP000326857"/>
    </source>
</evidence>
<dbReference type="InterPro" id="IPR002514">
    <property type="entry name" value="Transposase_8"/>
</dbReference>
<accession>A0A5E8ALF5</accession>
<dbReference type="EMBL" id="CABVLI010000052">
    <property type="protein sequence ID" value="VVT32296.1"/>
    <property type="molecule type" value="Genomic_DNA"/>
</dbReference>
<dbReference type="AlphaFoldDB" id="A0A5E8ALF5"/>
<evidence type="ECO:0000313" key="1">
    <source>
        <dbReference type="EMBL" id="VVT32296.1"/>
    </source>
</evidence>
<evidence type="ECO:0008006" key="3">
    <source>
        <dbReference type="Google" id="ProtNLM"/>
    </source>
</evidence>
<protein>
    <recommendedName>
        <fullName evidence="3">Transposase</fullName>
    </recommendedName>
</protein>
<dbReference type="GO" id="GO:0004803">
    <property type="term" value="F:transposase activity"/>
    <property type="evidence" value="ECO:0007669"/>
    <property type="project" value="InterPro"/>
</dbReference>
<dbReference type="GO" id="GO:0003677">
    <property type="term" value="F:DNA binding"/>
    <property type="evidence" value="ECO:0007669"/>
    <property type="project" value="InterPro"/>
</dbReference>
<dbReference type="Proteomes" id="UP000326857">
    <property type="component" value="Unassembled WGS sequence"/>
</dbReference>
<gene>
    <name evidence="1" type="ORF">SPHINGO391_70005</name>
</gene>
<proteinExistence type="predicted"/>
<name>A0A5E8ALF5_9SPHN</name>
<dbReference type="GO" id="GO:0006313">
    <property type="term" value="P:DNA transposition"/>
    <property type="evidence" value="ECO:0007669"/>
    <property type="project" value="InterPro"/>
</dbReference>